<reference evidence="2 3" key="1">
    <citation type="submission" date="2020-01" db="EMBL/GenBank/DDBJ databases">
        <title>Genome sequencing of strain KACC 21265.</title>
        <authorList>
            <person name="Heo J."/>
            <person name="Kim S.-J."/>
            <person name="Kim J.-S."/>
            <person name="Hong S.-B."/>
            <person name="Kwon S.-W."/>
        </authorList>
    </citation>
    <scope>NUCLEOTIDE SEQUENCE [LARGE SCALE GENOMIC DNA]</scope>
    <source>
        <strain evidence="2 3">KACC 21265</strain>
    </source>
</reference>
<dbReference type="InterPro" id="IPR010546">
    <property type="entry name" value="DUF1120"/>
</dbReference>
<protein>
    <submittedName>
        <fullName evidence="2">DUF1120 domain-containing protein</fullName>
    </submittedName>
</protein>
<keyword evidence="1" id="KW-0732">Signal</keyword>
<gene>
    <name evidence="2" type="ORF">GT347_12420</name>
</gene>
<keyword evidence="3" id="KW-1185">Reference proteome</keyword>
<dbReference type="EMBL" id="CP047650">
    <property type="protein sequence ID" value="QHI98725.1"/>
    <property type="molecule type" value="Genomic_DNA"/>
</dbReference>
<sequence length="242" mass="24659">MWPRKNVVVAAGLLLATCLLAQAQVRSSTGWSVAGTITPSPCVLTLTGGGVADFGPLSTATVKAWPVKSDPARYSGIDANVSRSMNLSVSCTSSTRFALSFVDNRAGTMSGPAGQGYSYGLGGYAPPGEPVVNIGRYVVNFSNLYVGRSPGDSLSKFKAAFLADGAATPSSTWTQATGLDAVYLPAGKSLGFTADAFDTAPGALARVLGGLVFMFEPLKAVVDGATSDMSLDGSATITLIGL</sequence>
<dbReference type="Pfam" id="PF06551">
    <property type="entry name" value="DUF1120"/>
    <property type="match status" value="1"/>
</dbReference>
<proteinExistence type="predicted"/>
<accession>A0A857J7F6</accession>
<evidence type="ECO:0000313" key="3">
    <source>
        <dbReference type="Proteomes" id="UP000464787"/>
    </source>
</evidence>
<name>A0A857J7F6_9BURK</name>
<organism evidence="2 3">
    <name type="scientific">Xylophilus rhododendri</name>
    <dbReference type="NCBI Taxonomy" id="2697032"/>
    <lineage>
        <taxon>Bacteria</taxon>
        <taxon>Pseudomonadati</taxon>
        <taxon>Pseudomonadota</taxon>
        <taxon>Betaproteobacteria</taxon>
        <taxon>Burkholderiales</taxon>
        <taxon>Xylophilus</taxon>
    </lineage>
</organism>
<dbReference type="AlphaFoldDB" id="A0A857J7F6"/>
<evidence type="ECO:0000256" key="1">
    <source>
        <dbReference type="SAM" id="SignalP"/>
    </source>
</evidence>
<feature type="chain" id="PRO_5032462538" evidence="1">
    <location>
        <begin position="24"/>
        <end position="242"/>
    </location>
</feature>
<dbReference type="Proteomes" id="UP000464787">
    <property type="component" value="Chromosome"/>
</dbReference>
<feature type="signal peptide" evidence="1">
    <location>
        <begin position="1"/>
        <end position="23"/>
    </location>
</feature>
<evidence type="ECO:0000313" key="2">
    <source>
        <dbReference type="EMBL" id="QHI98725.1"/>
    </source>
</evidence>
<dbReference type="RefSeq" id="WP_160552242.1">
    <property type="nucleotide sequence ID" value="NZ_CP047650.1"/>
</dbReference>
<dbReference type="KEGG" id="xyk:GT347_12420"/>